<dbReference type="InterPro" id="IPR043070">
    <property type="entry name" value="Spidroin_repeat"/>
</dbReference>
<dbReference type="AlphaFoldDB" id="A0A8X6Y614"/>
<proteinExistence type="predicted"/>
<feature type="signal peptide" evidence="1">
    <location>
        <begin position="1"/>
        <end position="16"/>
    </location>
</feature>
<dbReference type="OrthoDB" id="6430202at2759"/>
<evidence type="ECO:0000313" key="3">
    <source>
        <dbReference type="Proteomes" id="UP000886998"/>
    </source>
</evidence>
<feature type="chain" id="PRO_5036505271" evidence="1">
    <location>
        <begin position="17"/>
        <end position="217"/>
    </location>
</feature>
<evidence type="ECO:0000256" key="1">
    <source>
        <dbReference type="SAM" id="SignalP"/>
    </source>
</evidence>
<gene>
    <name evidence="2" type="primary">NCL1_24597</name>
    <name evidence="2" type="ORF">TNIN_269271</name>
</gene>
<name>A0A8X6Y614_9ARAC</name>
<dbReference type="EMBL" id="BMAV01015872">
    <property type="protein sequence ID" value="GFY66177.1"/>
    <property type="molecule type" value="Genomic_DNA"/>
</dbReference>
<accession>A0A8X6Y614</accession>
<sequence>MNLLVIILLIFQFSSSSFVIEVIASAHVAVPEKSSPTLEDVEERLYGRIVNLFVEAFSNQVNSSENLTDVLDFSSTSGEKFSRFIYKCGLPELKNWGVPFAEVAARFAILPISNNFCSLPLSLIVKVYGYTIASFLLSERLLNESNYEELASALTNSFEDRAKGIDSCQLESKTVVLCKGIANFINSCIKMNGGKGWKLIMCSRDQYGLKAVIDGSH</sequence>
<protein>
    <submittedName>
        <fullName evidence="2">Uncharacterized protein</fullName>
    </submittedName>
</protein>
<organism evidence="2 3">
    <name type="scientific">Trichonephila inaurata madagascariensis</name>
    <dbReference type="NCBI Taxonomy" id="2747483"/>
    <lineage>
        <taxon>Eukaryota</taxon>
        <taxon>Metazoa</taxon>
        <taxon>Ecdysozoa</taxon>
        <taxon>Arthropoda</taxon>
        <taxon>Chelicerata</taxon>
        <taxon>Arachnida</taxon>
        <taxon>Araneae</taxon>
        <taxon>Araneomorphae</taxon>
        <taxon>Entelegynae</taxon>
        <taxon>Araneoidea</taxon>
        <taxon>Nephilidae</taxon>
        <taxon>Trichonephila</taxon>
        <taxon>Trichonephila inaurata</taxon>
    </lineage>
</organism>
<keyword evidence="1" id="KW-0732">Signal</keyword>
<evidence type="ECO:0000313" key="2">
    <source>
        <dbReference type="EMBL" id="GFY66177.1"/>
    </source>
</evidence>
<dbReference type="Proteomes" id="UP000886998">
    <property type="component" value="Unassembled WGS sequence"/>
</dbReference>
<reference evidence="2" key="1">
    <citation type="submission" date="2020-08" db="EMBL/GenBank/DDBJ databases">
        <title>Multicomponent nature underlies the extraordinary mechanical properties of spider dragline silk.</title>
        <authorList>
            <person name="Kono N."/>
            <person name="Nakamura H."/>
            <person name="Mori M."/>
            <person name="Yoshida Y."/>
            <person name="Ohtoshi R."/>
            <person name="Malay A.D."/>
            <person name="Moran D.A.P."/>
            <person name="Tomita M."/>
            <person name="Numata K."/>
            <person name="Arakawa K."/>
        </authorList>
    </citation>
    <scope>NUCLEOTIDE SEQUENCE</scope>
</reference>
<comment type="caution">
    <text evidence="2">The sequence shown here is derived from an EMBL/GenBank/DDBJ whole genome shotgun (WGS) entry which is preliminary data.</text>
</comment>
<keyword evidence="3" id="KW-1185">Reference proteome</keyword>
<dbReference type="Gene3D" id="1.10.274.60">
    <property type="entry name" value="Spidroin, repetitive domain"/>
    <property type="match status" value="1"/>
</dbReference>